<evidence type="ECO:0000256" key="7">
    <source>
        <dbReference type="ARBA" id="ARBA00023027"/>
    </source>
</evidence>
<evidence type="ECO:0000256" key="4">
    <source>
        <dbReference type="ARBA" id="ARBA00022723"/>
    </source>
</evidence>
<dbReference type="EC" id="1.1.1.1" evidence="3"/>
<gene>
    <name evidence="10" type="primary">adhP</name>
    <name evidence="10" type="ORF">RCZ15_18740</name>
    <name evidence="11" type="ORF">RCZ16_20610</name>
</gene>
<dbReference type="Proteomes" id="UP001208692">
    <property type="component" value="Unassembled WGS sequence"/>
</dbReference>
<evidence type="ECO:0000256" key="5">
    <source>
        <dbReference type="ARBA" id="ARBA00022833"/>
    </source>
</evidence>
<reference evidence="10 13" key="1">
    <citation type="submission" date="2021-11" db="EMBL/GenBank/DDBJ databases">
        <title>Draft genome sequence of Capnocytophaga sp. strain KC07075 isolated from cat oral cavity.</title>
        <authorList>
            <person name="Suzuki M."/>
            <person name="Imaoka K."/>
            <person name="Kimura M."/>
            <person name="Morikawa S."/>
            <person name="Maeda K."/>
        </authorList>
    </citation>
    <scope>NUCLEOTIDE SEQUENCE</scope>
    <source>
        <strain evidence="10">KC07075</strain>
        <strain evidence="11 13">KC07079</strain>
    </source>
</reference>
<name>A0AAV5AZG8_9FLAO</name>
<dbReference type="Gene3D" id="3.90.180.10">
    <property type="entry name" value="Medium-chain alcohol dehydrogenases, catalytic domain"/>
    <property type="match status" value="1"/>
</dbReference>
<dbReference type="SMART" id="SM00829">
    <property type="entry name" value="PKS_ER"/>
    <property type="match status" value="1"/>
</dbReference>
<keyword evidence="13" id="KW-1185">Reference proteome</keyword>
<dbReference type="PROSITE" id="PS00059">
    <property type="entry name" value="ADH_ZINC"/>
    <property type="match status" value="1"/>
</dbReference>
<protein>
    <recommendedName>
        <fullName evidence="3">alcohol dehydrogenase</fullName>
        <ecNumber evidence="3">1.1.1.1</ecNumber>
    </recommendedName>
</protein>
<evidence type="ECO:0000256" key="3">
    <source>
        <dbReference type="ARBA" id="ARBA00013190"/>
    </source>
</evidence>
<comment type="caution">
    <text evidence="10">The sequence shown here is derived from an EMBL/GenBank/DDBJ whole genome shotgun (WGS) entry which is preliminary data.</text>
</comment>
<feature type="domain" description="Enoyl reductase (ER)" evidence="9">
    <location>
        <begin position="19"/>
        <end position="345"/>
    </location>
</feature>
<dbReference type="InterPro" id="IPR020843">
    <property type="entry name" value="ER"/>
</dbReference>
<comment type="similarity">
    <text evidence="2 8">Belongs to the zinc-containing alcohol dehydrogenase family.</text>
</comment>
<evidence type="ECO:0000256" key="6">
    <source>
        <dbReference type="ARBA" id="ARBA00023002"/>
    </source>
</evidence>
<evidence type="ECO:0000313" key="11">
    <source>
        <dbReference type="EMBL" id="GJM53745.1"/>
    </source>
</evidence>
<evidence type="ECO:0000313" key="10">
    <source>
        <dbReference type="EMBL" id="GJM50901.1"/>
    </source>
</evidence>
<dbReference type="EMBL" id="BQKA01000034">
    <property type="protein sequence ID" value="GJM50901.1"/>
    <property type="molecule type" value="Genomic_DNA"/>
</dbReference>
<dbReference type="InterPro" id="IPR013149">
    <property type="entry name" value="ADH-like_C"/>
</dbReference>
<dbReference type="EMBL" id="BQKB01000049">
    <property type="protein sequence ID" value="GJM53745.1"/>
    <property type="molecule type" value="Genomic_DNA"/>
</dbReference>
<dbReference type="InterPro" id="IPR013154">
    <property type="entry name" value="ADH-like_N"/>
</dbReference>
<comment type="cofactor">
    <cofactor evidence="1 8">
        <name>Zn(2+)</name>
        <dbReference type="ChEBI" id="CHEBI:29105"/>
    </cofactor>
</comment>
<dbReference type="InterPro" id="IPR036291">
    <property type="entry name" value="NAD(P)-bd_dom_sf"/>
</dbReference>
<keyword evidence="6" id="KW-0560">Oxidoreductase</keyword>
<dbReference type="InterPro" id="IPR011032">
    <property type="entry name" value="GroES-like_sf"/>
</dbReference>
<dbReference type="FunFam" id="3.90.180.10:FF:000002">
    <property type="entry name" value="Alcohol dehydrogenase AdhP"/>
    <property type="match status" value="1"/>
</dbReference>
<accession>A0AAV5AZG8</accession>
<keyword evidence="7" id="KW-0520">NAD</keyword>
<dbReference type="SUPFAM" id="SSF50129">
    <property type="entry name" value="GroES-like"/>
    <property type="match status" value="1"/>
</dbReference>
<dbReference type="GO" id="GO:0008270">
    <property type="term" value="F:zinc ion binding"/>
    <property type="evidence" value="ECO:0007669"/>
    <property type="project" value="InterPro"/>
</dbReference>
<dbReference type="FunFam" id="3.40.50.720:FF:000039">
    <property type="entry name" value="Alcohol dehydrogenase AdhP"/>
    <property type="match status" value="1"/>
</dbReference>
<dbReference type="AlphaFoldDB" id="A0AAV5AZG8"/>
<evidence type="ECO:0000259" key="9">
    <source>
        <dbReference type="SMART" id="SM00829"/>
    </source>
</evidence>
<evidence type="ECO:0000313" key="12">
    <source>
        <dbReference type="Proteomes" id="UP001207736"/>
    </source>
</evidence>
<dbReference type="InterPro" id="IPR002328">
    <property type="entry name" value="ADH_Zn_CS"/>
</dbReference>
<keyword evidence="5 8" id="KW-0862">Zinc</keyword>
<dbReference type="Pfam" id="PF00107">
    <property type="entry name" value="ADH_zinc_N"/>
    <property type="match status" value="1"/>
</dbReference>
<sequence length="358" mass="38142">MNITLNINNMKAVIVNKTGTGPVEVVEKEIPKVGIGEALVEVEYCGVCHTDLHVANGDFGKVPGRILGHEGIGIVKEVAPNVKSLKVGDRVSIAWFFEGCGTCEYCTTGRETLCRKAKNAGYSVDGGMSEYCLVTANYAVKVPEGLDPAQASSITCAGVTTYKAIKVGNLKPGEWVAIYGCGGLGNLAIQYAKHVFNAHVIAVDINDDKLNLAKEVGADFIINSKKVDNVPKMIKELSNGGVHATVVTAVSKVAFNQAIDSVRRAGKVVAVGLPSETMDLPIIKTVLNGIEVIGSLVGTRKDLEEAFQFGAEGKVVPIVQTRPIEDAPAIFKEMEEGKIQGRMVLDMKKGKNTCNCNH</sequence>
<evidence type="ECO:0000313" key="13">
    <source>
        <dbReference type="Proteomes" id="UP001208692"/>
    </source>
</evidence>
<evidence type="ECO:0000256" key="2">
    <source>
        <dbReference type="ARBA" id="ARBA00008072"/>
    </source>
</evidence>
<dbReference type="PANTHER" id="PTHR42940:SF8">
    <property type="entry name" value="VACUOLAR PROTEIN SORTING-ASSOCIATED PROTEIN 11"/>
    <property type="match status" value="1"/>
</dbReference>
<organism evidence="10 12">
    <name type="scientific">Capnocytophaga catalasegens</name>
    <dbReference type="NCBI Taxonomy" id="1004260"/>
    <lineage>
        <taxon>Bacteria</taxon>
        <taxon>Pseudomonadati</taxon>
        <taxon>Bacteroidota</taxon>
        <taxon>Flavobacteriia</taxon>
        <taxon>Flavobacteriales</taxon>
        <taxon>Flavobacteriaceae</taxon>
        <taxon>Capnocytophaga</taxon>
    </lineage>
</organism>
<evidence type="ECO:0000256" key="8">
    <source>
        <dbReference type="RuleBase" id="RU361277"/>
    </source>
</evidence>
<dbReference type="NCBIfam" id="NF006940">
    <property type="entry name" value="PRK09422.1"/>
    <property type="match status" value="1"/>
</dbReference>
<evidence type="ECO:0000256" key="1">
    <source>
        <dbReference type="ARBA" id="ARBA00001947"/>
    </source>
</evidence>
<proteinExistence type="inferred from homology"/>
<dbReference type="PANTHER" id="PTHR42940">
    <property type="entry name" value="ALCOHOL DEHYDROGENASE 1-RELATED"/>
    <property type="match status" value="1"/>
</dbReference>
<dbReference type="Gene3D" id="3.40.50.720">
    <property type="entry name" value="NAD(P)-binding Rossmann-like Domain"/>
    <property type="match status" value="1"/>
</dbReference>
<dbReference type="Proteomes" id="UP001207736">
    <property type="component" value="Unassembled WGS sequence"/>
</dbReference>
<dbReference type="Pfam" id="PF08240">
    <property type="entry name" value="ADH_N"/>
    <property type="match status" value="1"/>
</dbReference>
<dbReference type="GO" id="GO:0004022">
    <property type="term" value="F:alcohol dehydrogenase (NAD+) activity"/>
    <property type="evidence" value="ECO:0007669"/>
    <property type="project" value="UniProtKB-EC"/>
</dbReference>
<dbReference type="SUPFAM" id="SSF51735">
    <property type="entry name" value="NAD(P)-binding Rossmann-fold domains"/>
    <property type="match status" value="1"/>
</dbReference>
<dbReference type="CDD" id="cd08297">
    <property type="entry name" value="CAD3"/>
    <property type="match status" value="1"/>
</dbReference>
<keyword evidence="4 8" id="KW-0479">Metal-binding</keyword>